<keyword evidence="2" id="KW-0732">Signal</keyword>
<accession>A0A5B7G0T8</accession>
<proteinExistence type="predicted"/>
<evidence type="ECO:0000313" key="4">
    <source>
        <dbReference type="Proteomes" id="UP000324222"/>
    </source>
</evidence>
<sequence length="104" mass="10926">MTSVKPAYAGQQFLALLPLLCALSRCSSHIVYRDESMVKIGTSEMVAWNSGAALQGLCEPRIAAQVLAFSHPADTLREVRGADEQGEQVAGAISEGDLGGRHGG</sequence>
<dbReference type="EMBL" id="VSRR010010046">
    <property type="protein sequence ID" value="MPC51227.1"/>
    <property type="molecule type" value="Genomic_DNA"/>
</dbReference>
<feature type="region of interest" description="Disordered" evidence="1">
    <location>
        <begin position="81"/>
        <end position="104"/>
    </location>
</feature>
<organism evidence="3 4">
    <name type="scientific">Portunus trituberculatus</name>
    <name type="common">Swimming crab</name>
    <name type="synonym">Neptunus trituberculatus</name>
    <dbReference type="NCBI Taxonomy" id="210409"/>
    <lineage>
        <taxon>Eukaryota</taxon>
        <taxon>Metazoa</taxon>
        <taxon>Ecdysozoa</taxon>
        <taxon>Arthropoda</taxon>
        <taxon>Crustacea</taxon>
        <taxon>Multicrustacea</taxon>
        <taxon>Malacostraca</taxon>
        <taxon>Eumalacostraca</taxon>
        <taxon>Eucarida</taxon>
        <taxon>Decapoda</taxon>
        <taxon>Pleocyemata</taxon>
        <taxon>Brachyura</taxon>
        <taxon>Eubrachyura</taxon>
        <taxon>Portunoidea</taxon>
        <taxon>Portunidae</taxon>
        <taxon>Portuninae</taxon>
        <taxon>Portunus</taxon>
    </lineage>
</organism>
<keyword evidence="4" id="KW-1185">Reference proteome</keyword>
<feature type="chain" id="PRO_5022680722" evidence="2">
    <location>
        <begin position="29"/>
        <end position="104"/>
    </location>
</feature>
<evidence type="ECO:0000313" key="3">
    <source>
        <dbReference type="EMBL" id="MPC51227.1"/>
    </source>
</evidence>
<feature type="signal peptide" evidence="2">
    <location>
        <begin position="1"/>
        <end position="28"/>
    </location>
</feature>
<gene>
    <name evidence="3" type="ORF">E2C01_045071</name>
</gene>
<reference evidence="3 4" key="1">
    <citation type="submission" date="2019-05" db="EMBL/GenBank/DDBJ databases">
        <title>Another draft genome of Portunus trituberculatus and its Hox gene families provides insights of decapod evolution.</title>
        <authorList>
            <person name="Jeong J.-H."/>
            <person name="Song I."/>
            <person name="Kim S."/>
            <person name="Choi T."/>
            <person name="Kim D."/>
            <person name="Ryu S."/>
            <person name="Kim W."/>
        </authorList>
    </citation>
    <scope>NUCLEOTIDE SEQUENCE [LARGE SCALE GENOMIC DNA]</scope>
    <source>
        <tissue evidence="3">Muscle</tissue>
    </source>
</reference>
<dbReference type="AlphaFoldDB" id="A0A5B7G0T8"/>
<evidence type="ECO:0000256" key="1">
    <source>
        <dbReference type="SAM" id="MobiDB-lite"/>
    </source>
</evidence>
<name>A0A5B7G0T8_PORTR</name>
<protein>
    <submittedName>
        <fullName evidence="3">Uncharacterized protein</fullName>
    </submittedName>
</protein>
<dbReference type="Proteomes" id="UP000324222">
    <property type="component" value="Unassembled WGS sequence"/>
</dbReference>
<evidence type="ECO:0000256" key="2">
    <source>
        <dbReference type="SAM" id="SignalP"/>
    </source>
</evidence>
<comment type="caution">
    <text evidence="3">The sequence shown here is derived from an EMBL/GenBank/DDBJ whole genome shotgun (WGS) entry which is preliminary data.</text>
</comment>